<dbReference type="EMBL" id="JNBY01000128">
    <property type="protein sequence ID" value="KDN81932.1"/>
    <property type="molecule type" value="Genomic_DNA"/>
</dbReference>
<dbReference type="AlphaFoldDB" id="A0A066YL78"/>
<protein>
    <recommendedName>
        <fullName evidence="4">Toxin-antitoxin system, toxin component</fullName>
    </recommendedName>
</protein>
<dbReference type="RefSeq" id="WP_051653602.1">
    <property type="nucleotide sequence ID" value="NZ_KK853997.1"/>
</dbReference>
<feature type="compositionally biased region" description="Basic and acidic residues" evidence="1">
    <location>
        <begin position="17"/>
        <end position="29"/>
    </location>
</feature>
<evidence type="ECO:0000313" key="3">
    <source>
        <dbReference type="Proteomes" id="UP000027178"/>
    </source>
</evidence>
<reference evidence="2 3" key="1">
    <citation type="submission" date="2014-05" db="EMBL/GenBank/DDBJ databases">
        <title>Draft Genome Sequence of Kitasatospora cheerisanensis KCTC 2395.</title>
        <authorList>
            <person name="Nam D.H."/>
        </authorList>
    </citation>
    <scope>NUCLEOTIDE SEQUENCE [LARGE SCALE GENOMIC DNA]</scope>
    <source>
        <strain evidence="2 3">KCTC 2395</strain>
    </source>
</reference>
<evidence type="ECO:0008006" key="4">
    <source>
        <dbReference type="Google" id="ProtNLM"/>
    </source>
</evidence>
<accession>A0A066YL78</accession>
<name>A0A066YL78_9ACTN</name>
<dbReference type="HOGENOM" id="CLU_079029_0_0_11"/>
<keyword evidence="3" id="KW-1185">Reference proteome</keyword>
<sequence>MPFDASSAPTAALAPQDRGEPEYGTDRSAVHPPEGYSGPFCRFCGSAPAANATVRGHQGFLVLMRFLKLRGPFCRDCGTAAVRTMTARSMWQGWWGVASMLINPFTMLSNLRAWTVLRRLPAPLPGAPGTPMPTGRPLWRRVEVLGLLLPVLVVGALVRTAGEEPDYPAVRYTPDRVGISSAPSRSAIGKDPAQAKAGDCAHNFGNTSRALVFVVDCGGKYADLKVVGRSSSTDPGACDAFPDSESRLVHEEGPTPYTLCLVALPKPSPTATPSLIA</sequence>
<evidence type="ECO:0000256" key="1">
    <source>
        <dbReference type="SAM" id="MobiDB-lite"/>
    </source>
</evidence>
<proteinExistence type="predicted"/>
<dbReference type="Proteomes" id="UP000027178">
    <property type="component" value="Unassembled WGS sequence"/>
</dbReference>
<evidence type="ECO:0000313" key="2">
    <source>
        <dbReference type="EMBL" id="KDN81932.1"/>
    </source>
</evidence>
<dbReference type="OrthoDB" id="3298677at2"/>
<comment type="caution">
    <text evidence="2">The sequence shown here is derived from an EMBL/GenBank/DDBJ whole genome shotgun (WGS) entry which is preliminary data.</text>
</comment>
<feature type="region of interest" description="Disordered" evidence="1">
    <location>
        <begin position="1"/>
        <end position="29"/>
    </location>
</feature>
<dbReference type="PATRIC" id="fig|1348663.4.peg.6164"/>
<gene>
    <name evidence="2" type="ORF">KCH_63710</name>
</gene>
<dbReference type="eggNOG" id="ENOG5032RQ6">
    <property type="taxonomic scope" value="Bacteria"/>
</dbReference>
<organism evidence="2 3">
    <name type="scientific">Kitasatospora cheerisanensis KCTC 2395</name>
    <dbReference type="NCBI Taxonomy" id="1348663"/>
    <lineage>
        <taxon>Bacteria</taxon>
        <taxon>Bacillati</taxon>
        <taxon>Actinomycetota</taxon>
        <taxon>Actinomycetes</taxon>
        <taxon>Kitasatosporales</taxon>
        <taxon>Streptomycetaceae</taxon>
        <taxon>Kitasatospora</taxon>
    </lineage>
</organism>